<dbReference type="AlphaFoldDB" id="A0AAW0B219"/>
<reference evidence="1 2" key="1">
    <citation type="journal article" date="2024" name="J Genomics">
        <title>Draft genome sequencing and assembly of Favolaschia claudopus CIRM-BRFM 2984 isolated from oak limbs.</title>
        <authorList>
            <person name="Navarro D."/>
            <person name="Drula E."/>
            <person name="Chaduli D."/>
            <person name="Cazenave R."/>
            <person name="Ahrendt S."/>
            <person name="Wang J."/>
            <person name="Lipzen A."/>
            <person name="Daum C."/>
            <person name="Barry K."/>
            <person name="Grigoriev I.V."/>
            <person name="Favel A."/>
            <person name="Rosso M.N."/>
            <person name="Martin F."/>
        </authorList>
    </citation>
    <scope>NUCLEOTIDE SEQUENCE [LARGE SCALE GENOMIC DNA]</scope>
    <source>
        <strain evidence="1 2">CIRM-BRFM 2984</strain>
    </source>
</reference>
<comment type="caution">
    <text evidence="1">The sequence shown here is derived from an EMBL/GenBank/DDBJ whole genome shotgun (WGS) entry which is preliminary data.</text>
</comment>
<proteinExistence type="predicted"/>
<evidence type="ECO:0000313" key="1">
    <source>
        <dbReference type="EMBL" id="KAK7019267.1"/>
    </source>
</evidence>
<name>A0AAW0B219_9AGAR</name>
<evidence type="ECO:0000313" key="2">
    <source>
        <dbReference type="Proteomes" id="UP001362999"/>
    </source>
</evidence>
<dbReference type="EMBL" id="JAWWNJ010000044">
    <property type="protein sequence ID" value="KAK7019267.1"/>
    <property type="molecule type" value="Genomic_DNA"/>
</dbReference>
<gene>
    <name evidence="1" type="ORF">R3P38DRAFT_2783115</name>
</gene>
<accession>A0AAW0B219</accession>
<dbReference type="Proteomes" id="UP001362999">
    <property type="component" value="Unassembled WGS sequence"/>
</dbReference>
<sequence length="140" mass="15533">MILPRQCDLEQIPEHLGPIPICRNLQPSNSLRRFEFDCVRKVTELLMHISAVKLLSIYPFNEPHSIQVALQRLTSALSRGSPIDLNNGYRVSTVEIELVLYGARSGQGLAVTHLAPEKGLCIGWVSGFVQVLSEMHTSAV</sequence>
<organism evidence="1 2">
    <name type="scientific">Favolaschia claudopus</name>
    <dbReference type="NCBI Taxonomy" id="2862362"/>
    <lineage>
        <taxon>Eukaryota</taxon>
        <taxon>Fungi</taxon>
        <taxon>Dikarya</taxon>
        <taxon>Basidiomycota</taxon>
        <taxon>Agaricomycotina</taxon>
        <taxon>Agaricomycetes</taxon>
        <taxon>Agaricomycetidae</taxon>
        <taxon>Agaricales</taxon>
        <taxon>Marasmiineae</taxon>
        <taxon>Mycenaceae</taxon>
        <taxon>Favolaschia</taxon>
    </lineage>
</organism>
<protein>
    <submittedName>
        <fullName evidence="1">Uncharacterized protein</fullName>
    </submittedName>
</protein>
<keyword evidence="2" id="KW-1185">Reference proteome</keyword>